<feature type="domain" description="Alginate lyase 2" evidence="3">
    <location>
        <begin position="66"/>
        <end position="250"/>
    </location>
</feature>
<protein>
    <recommendedName>
        <fullName evidence="3">Alginate lyase 2 domain-containing protein</fullName>
    </recommendedName>
</protein>
<evidence type="ECO:0000259" key="3">
    <source>
        <dbReference type="Pfam" id="PF08787"/>
    </source>
</evidence>
<feature type="compositionally biased region" description="Low complexity" evidence="1">
    <location>
        <begin position="21"/>
        <end position="36"/>
    </location>
</feature>
<dbReference type="PANTHER" id="PTHR33681:SF4">
    <property type="entry name" value="OS12G0171100 PROTEIN"/>
    <property type="match status" value="1"/>
</dbReference>
<dbReference type="SUPFAM" id="SSF49899">
    <property type="entry name" value="Concanavalin A-like lectins/glucanases"/>
    <property type="match status" value="1"/>
</dbReference>
<evidence type="ECO:0000313" key="4">
    <source>
        <dbReference type="EMBL" id="CDW85101.1"/>
    </source>
</evidence>
<feature type="chain" id="PRO_5001729675" description="Alginate lyase 2 domain-containing protein" evidence="2">
    <location>
        <begin position="24"/>
        <end position="257"/>
    </location>
</feature>
<dbReference type="OrthoDB" id="4221926at2759"/>
<dbReference type="Gene3D" id="2.60.120.200">
    <property type="match status" value="1"/>
</dbReference>
<name>A0A078ASV5_STYLE</name>
<reference evidence="4 5" key="1">
    <citation type="submission" date="2014-06" db="EMBL/GenBank/DDBJ databases">
        <authorList>
            <person name="Swart Estienne"/>
        </authorList>
    </citation>
    <scope>NUCLEOTIDE SEQUENCE [LARGE SCALE GENOMIC DNA]</scope>
    <source>
        <strain evidence="4 5">130c</strain>
    </source>
</reference>
<evidence type="ECO:0000313" key="5">
    <source>
        <dbReference type="Proteomes" id="UP000039865"/>
    </source>
</evidence>
<keyword evidence="5" id="KW-1185">Reference proteome</keyword>
<keyword evidence="2" id="KW-0732">Signal</keyword>
<gene>
    <name evidence="4" type="primary">Contig11084.g11849</name>
    <name evidence="4" type="ORF">STYLEM_14171</name>
</gene>
<dbReference type="Proteomes" id="UP000039865">
    <property type="component" value="Unassembled WGS sequence"/>
</dbReference>
<dbReference type="InterPro" id="IPR014895">
    <property type="entry name" value="Alginate_lyase_2"/>
</dbReference>
<dbReference type="Pfam" id="PF08787">
    <property type="entry name" value="Alginate_lyase2"/>
    <property type="match status" value="1"/>
</dbReference>
<dbReference type="EMBL" id="CCKQ01013438">
    <property type="protein sequence ID" value="CDW85101.1"/>
    <property type="molecule type" value="Genomic_DNA"/>
</dbReference>
<accession>A0A078ASV5</accession>
<dbReference type="InterPro" id="IPR013320">
    <property type="entry name" value="ConA-like_dom_sf"/>
</dbReference>
<dbReference type="PANTHER" id="PTHR33681">
    <property type="entry name" value="BINDING PROTEIN, PUTATIVE, EXPRESSED-RELATED"/>
    <property type="match status" value="1"/>
</dbReference>
<dbReference type="InParanoid" id="A0A078ASV5"/>
<sequence length="257" mass="29520">MIKTKTLLLVLVSTLALSLNTKGHHSSSGSHSTVKSKISKQSSYNSPAARQRENQLVNGWDQLKKPSKIQYSYGDNKQHYKNQNGVETFTAYRDGNAFKPHSDTFPRSEHRIQNDYRSGDQPQQFSADFKVPKGTNSATIMQIFGGNKSQRQQKQKPNASSFMFQVHNNDLTYYKHQILAKDITGKWEHMNVIHDPTTHQIHAYLNGDQVWQGRDKGNDVHYFKYGVYGQGKNKSDMSPQMQSLFKNVKYYEKPKIE</sequence>
<feature type="signal peptide" evidence="2">
    <location>
        <begin position="1"/>
        <end position="23"/>
    </location>
</feature>
<evidence type="ECO:0000256" key="2">
    <source>
        <dbReference type="SAM" id="SignalP"/>
    </source>
</evidence>
<organism evidence="4 5">
    <name type="scientific">Stylonychia lemnae</name>
    <name type="common">Ciliate</name>
    <dbReference type="NCBI Taxonomy" id="5949"/>
    <lineage>
        <taxon>Eukaryota</taxon>
        <taxon>Sar</taxon>
        <taxon>Alveolata</taxon>
        <taxon>Ciliophora</taxon>
        <taxon>Intramacronucleata</taxon>
        <taxon>Spirotrichea</taxon>
        <taxon>Stichotrichia</taxon>
        <taxon>Sporadotrichida</taxon>
        <taxon>Oxytrichidae</taxon>
        <taxon>Stylonychinae</taxon>
        <taxon>Stylonychia</taxon>
    </lineage>
</organism>
<dbReference type="AlphaFoldDB" id="A0A078ASV5"/>
<evidence type="ECO:0000256" key="1">
    <source>
        <dbReference type="SAM" id="MobiDB-lite"/>
    </source>
</evidence>
<feature type="region of interest" description="Disordered" evidence="1">
    <location>
        <begin position="21"/>
        <end position="51"/>
    </location>
</feature>
<proteinExistence type="predicted"/>